<proteinExistence type="predicted"/>
<feature type="non-terminal residue" evidence="2">
    <location>
        <position position="185"/>
    </location>
</feature>
<evidence type="ECO:0000313" key="2">
    <source>
        <dbReference type="EMBL" id="KAL0173594.1"/>
    </source>
</evidence>
<dbReference type="Proteomes" id="UP001529510">
    <property type="component" value="Unassembled WGS sequence"/>
</dbReference>
<dbReference type="AlphaFoldDB" id="A0ABD0PHR5"/>
<organism evidence="2 3">
    <name type="scientific">Cirrhinus mrigala</name>
    <name type="common">Mrigala</name>
    <dbReference type="NCBI Taxonomy" id="683832"/>
    <lineage>
        <taxon>Eukaryota</taxon>
        <taxon>Metazoa</taxon>
        <taxon>Chordata</taxon>
        <taxon>Craniata</taxon>
        <taxon>Vertebrata</taxon>
        <taxon>Euteleostomi</taxon>
        <taxon>Actinopterygii</taxon>
        <taxon>Neopterygii</taxon>
        <taxon>Teleostei</taxon>
        <taxon>Ostariophysi</taxon>
        <taxon>Cypriniformes</taxon>
        <taxon>Cyprinidae</taxon>
        <taxon>Labeoninae</taxon>
        <taxon>Labeonini</taxon>
        <taxon>Cirrhinus</taxon>
    </lineage>
</organism>
<dbReference type="EMBL" id="JAMKFB020000015">
    <property type="protein sequence ID" value="KAL0173594.1"/>
    <property type="molecule type" value="Genomic_DNA"/>
</dbReference>
<sequence>STGLPRPSGSALVWHRPTYASGLHFSGFAPSLRLPPPWSFVTPAPPWLPGYTPLRRSPAPSALPRPSGSSSSPWLIGSPSPPWAPPPLAPPLSPFFTHGSSFLSSPWLFLFPLWLLHLLSPPRTLFVILPGIRPPPESPPKFPLMPPSVVVYGVRMHLLGGEWYIKIMDLCCGVLPLFLFLFFLI</sequence>
<protein>
    <submittedName>
        <fullName evidence="2">Uncharacterized protein</fullName>
    </submittedName>
</protein>
<feature type="transmembrane region" description="Helical" evidence="1">
    <location>
        <begin position="163"/>
        <end position="184"/>
    </location>
</feature>
<keyword evidence="1" id="KW-1133">Transmembrane helix</keyword>
<keyword evidence="1" id="KW-0472">Membrane</keyword>
<evidence type="ECO:0000256" key="1">
    <source>
        <dbReference type="SAM" id="Phobius"/>
    </source>
</evidence>
<reference evidence="2 3" key="1">
    <citation type="submission" date="2024-05" db="EMBL/GenBank/DDBJ databases">
        <title>Genome sequencing and assembly of Indian major carp, Cirrhinus mrigala (Hamilton, 1822).</title>
        <authorList>
            <person name="Mohindra V."/>
            <person name="Chowdhury L.M."/>
            <person name="Lal K."/>
            <person name="Jena J.K."/>
        </authorList>
    </citation>
    <scope>NUCLEOTIDE SEQUENCE [LARGE SCALE GENOMIC DNA]</scope>
    <source>
        <strain evidence="2">CM1030</strain>
        <tissue evidence="2">Blood</tissue>
    </source>
</reference>
<accession>A0ABD0PHR5</accession>
<keyword evidence="3" id="KW-1185">Reference proteome</keyword>
<gene>
    <name evidence="2" type="ORF">M9458_029562</name>
</gene>
<comment type="caution">
    <text evidence="2">The sequence shown here is derived from an EMBL/GenBank/DDBJ whole genome shotgun (WGS) entry which is preliminary data.</text>
</comment>
<evidence type="ECO:0000313" key="3">
    <source>
        <dbReference type="Proteomes" id="UP001529510"/>
    </source>
</evidence>
<feature type="non-terminal residue" evidence="2">
    <location>
        <position position="1"/>
    </location>
</feature>
<keyword evidence="1" id="KW-0812">Transmembrane</keyword>
<name>A0ABD0PHR5_CIRMR</name>